<gene>
    <name evidence="1" type="ORF">HanXRQr2_Chr09g0410771</name>
</gene>
<evidence type="ECO:0000313" key="1">
    <source>
        <dbReference type="EMBL" id="KAF5792859.1"/>
    </source>
</evidence>
<proteinExistence type="predicted"/>
<keyword evidence="2" id="KW-1185">Reference proteome</keyword>
<protein>
    <submittedName>
        <fullName evidence="1">Uncharacterized protein</fullName>
    </submittedName>
</protein>
<dbReference type="EMBL" id="MNCJ02000324">
    <property type="protein sequence ID" value="KAF5792859.1"/>
    <property type="molecule type" value="Genomic_DNA"/>
</dbReference>
<dbReference type="AlphaFoldDB" id="A0A9K3NAE5"/>
<dbReference type="Proteomes" id="UP000215914">
    <property type="component" value="Unassembled WGS sequence"/>
</dbReference>
<evidence type="ECO:0000313" key="2">
    <source>
        <dbReference type="Proteomes" id="UP000215914"/>
    </source>
</evidence>
<reference evidence="1" key="1">
    <citation type="journal article" date="2017" name="Nature">
        <title>The sunflower genome provides insights into oil metabolism, flowering and Asterid evolution.</title>
        <authorList>
            <person name="Badouin H."/>
            <person name="Gouzy J."/>
            <person name="Grassa C.J."/>
            <person name="Murat F."/>
            <person name="Staton S.E."/>
            <person name="Cottret L."/>
            <person name="Lelandais-Briere C."/>
            <person name="Owens G.L."/>
            <person name="Carrere S."/>
            <person name="Mayjonade B."/>
            <person name="Legrand L."/>
            <person name="Gill N."/>
            <person name="Kane N.C."/>
            <person name="Bowers J.E."/>
            <person name="Hubner S."/>
            <person name="Bellec A."/>
            <person name="Berard A."/>
            <person name="Berges H."/>
            <person name="Blanchet N."/>
            <person name="Boniface M.C."/>
            <person name="Brunel D."/>
            <person name="Catrice O."/>
            <person name="Chaidir N."/>
            <person name="Claudel C."/>
            <person name="Donnadieu C."/>
            <person name="Faraut T."/>
            <person name="Fievet G."/>
            <person name="Helmstetter N."/>
            <person name="King M."/>
            <person name="Knapp S.J."/>
            <person name="Lai Z."/>
            <person name="Le Paslier M.C."/>
            <person name="Lippi Y."/>
            <person name="Lorenzon L."/>
            <person name="Mandel J.R."/>
            <person name="Marage G."/>
            <person name="Marchand G."/>
            <person name="Marquand E."/>
            <person name="Bret-Mestries E."/>
            <person name="Morien E."/>
            <person name="Nambeesan S."/>
            <person name="Nguyen T."/>
            <person name="Pegot-Espagnet P."/>
            <person name="Pouilly N."/>
            <person name="Raftis F."/>
            <person name="Sallet E."/>
            <person name="Schiex T."/>
            <person name="Thomas J."/>
            <person name="Vandecasteele C."/>
            <person name="Vares D."/>
            <person name="Vear F."/>
            <person name="Vautrin S."/>
            <person name="Crespi M."/>
            <person name="Mangin B."/>
            <person name="Burke J.M."/>
            <person name="Salse J."/>
            <person name="Munos S."/>
            <person name="Vincourt P."/>
            <person name="Rieseberg L.H."/>
            <person name="Langlade N.B."/>
        </authorList>
    </citation>
    <scope>NUCLEOTIDE SEQUENCE</scope>
    <source>
        <tissue evidence="1">Leaves</tissue>
    </source>
</reference>
<comment type="caution">
    <text evidence="1">The sequence shown here is derived from an EMBL/GenBank/DDBJ whole genome shotgun (WGS) entry which is preliminary data.</text>
</comment>
<name>A0A9K3NAE5_HELAN</name>
<organism evidence="1 2">
    <name type="scientific">Helianthus annuus</name>
    <name type="common">Common sunflower</name>
    <dbReference type="NCBI Taxonomy" id="4232"/>
    <lineage>
        <taxon>Eukaryota</taxon>
        <taxon>Viridiplantae</taxon>
        <taxon>Streptophyta</taxon>
        <taxon>Embryophyta</taxon>
        <taxon>Tracheophyta</taxon>
        <taxon>Spermatophyta</taxon>
        <taxon>Magnoliopsida</taxon>
        <taxon>eudicotyledons</taxon>
        <taxon>Gunneridae</taxon>
        <taxon>Pentapetalae</taxon>
        <taxon>asterids</taxon>
        <taxon>campanulids</taxon>
        <taxon>Asterales</taxon>
        <taxon>Asteraceae</taxon>
        <taxon>Asteroideae</taxon>
        <taxon>Heliantheae alliance</taxon>
        <taxon>Heliantheae</taxon>
        <taxon>Helianthus</taxon>
    </lineage>
</organism>
<sequence length="102" mass="12007">MHSFCNADHLDHHKAQPSPQSSIYELSVAEEYVEVLHHCGQRRLVYDQECSFLTDQLVEGEQAYGLQIQALPYFAYQQEHIFLQLDVHIHFPSDYHFPSYKI</sequence>
<accession>A0A9K3NAE5</accession>
<reference evidence="1" key="2">
    <citation type="submission" date="2020-06" db="EMBL/GenBank/DDBJ databases">
        <title>Helianthus annuus Genome sequencing and assembly Release 2.</title>
        <authorList>
            <person name="Gouzy J."/>
            <person name="Langlade N."/>
            <person name="Munos S."/>
        </authorList>
    </citation>
    <scope>NUCLEOTIDE SEQUENCE</scope>
    <source>
        <tissue evidence="1">Leaves</tissue>
    </source>
</reference>
<dbReference type="Gramene" id="mRNA:HanXRQr2_Chr09g0410771">
    <property type="protein sequence ID" value="mRNA:HanXRQr2_Chr09g0410771"/>
    <property type="gene ID" value="HanXRQr2_Chr09g0410771"/>
</dbReference>